<dbReference type="CDD" id="cd00371">
    <property type="entry name" value="HMA"/>
    <property type="match status" value="1"/>
</dbReference>
<sequence length="70" mass="7624">METLRFKTNIKCGGCVATVTPFLDKETSVEKWQVDTANPDKILTVEGNAVNGGEVIEAIEKAGFKIEPLK</sequence>
<dbReference type="Gene3D" id="3.30.70.100">
    <property type="match status" value="1"/>
</dbReference>
<proteinExistence type="predicted"/>
<dbReference type="AlphaFoldDB" id="A0A3M9MFY1"/>
<dbReference type="GO" id="GO:0046872">
    <property type="term" value="F:metal ion binding"/>
    <property type="evidence" value="ECO:0007669"/>
    <property type="project" value="InterPro"/>
</dbReference>
<dbReference type="EMBL" id="RJJD01000013">
    <property type="protein sequence ID" value="RNI24067.1"/>
    <property type="molecule type" value="Genomic_DNA"/>
</dbReference>
<dbReference type="RefSeq" id="WP_123128155.1">
    <property type="nucleotide sequence ID" value="NZ_RJJD01000013.1"/>
</dbReference>
<organism evidence="2 3">
    <name type="scientific">Rufibacter latericius</name>
    <dbReference type="NCBI Taxonomy" id="2487040"/>
    <lineage>
        <taxon>Bacteria</taxon>
        <taxon>Pseudomonadati</taxon>
        <taxon>Bacteroidota</taxon>
        <taxon>Cytophagia</taxon>
        <taxon>Cytophagales</taxon>
        <taxon>Hymenobacteraceae</taxon>
        <taxon>Rufibacter</taxon>
    </lineage>
</organism>
<accession>A0A3M9MFY1</accession>
<dbReference type="Proteomes" id="UP000272117">
    <property type="component" value="Unassembled WGS sequence"/>
</dbReference>
<gene>
    <name evidence="2" type="ORF">EFB08_16965</name>
</gene>
<comment type="caution">
    <text evidence="2">The sequence shown here is derived from an EMBL/GenBank/DDBJ whole genome shotgun (WGS) entry which is preliminary data.</text>
</comment>
<keyword evidence="3" id="KW-1185">Reference proteome</keyword>
<dbReference type="InterPro" id="IPR036163">
    <property type="entry name" value="HMA_dom_sf"/>
</dbReference>
<dbReference type="OrthoDB" id="677920at2"/>
<evidence type="ECO:0000313" key="3">
    <source>
        <dbReference type="Proteomes" id="UP000272117"/>
    </source>
</evidence>
<evidence type="ECO:0000313" key="2">
    <source>
        <dbReference type="EMBL" id="RNI24067.1"/>
    </source>
</evidence>
<reference evidence="2 3" key="1">
    <citation type="submission" date="2018-11" db="EMBL/GenBank/DDBJ databases">
        <title>Rufibacter latericius sp. nov., isolated from water in Baiyang Lake.</title>
        <authorList>
            <person name="Yang Y."/>
        </authorList>
    </citation>
    <scope>NUCLEOTIDE SEQUENCE [LARGE SCALE GENOMIC DNA]</scope>
    <source>
        <strain evidence="2 3">R-22-1c-1</strain>
    </source>
</reference>
<dbReference type="PROSITE" id="PS50846">
    <property type="entry name" value="HMA_2"/>
    <property type="match status" value="1"/>
</dbReference>
<name>A0A3M9MFY1_9BACT</name>
<feature type="domain" description="HMA" evidence="1">
    <location>
        <begin position="1"/>
        <end position="67"/>
    </location>
</feature>
<dbReference type="SUPFAM" id="SSF55008">
    <property type="entry name" value="HMA, heavy metal-associated domain"/>
    <property type="match status" value="1"/>
</dbReference>
<evidence type="ECO:0000259" key="1">
    <source>
        <dbReference type="PROSITE" id="PS50846"/>
    </source>
</evidence>
<dbReference type="InterPro" id="IPR006121">
    <property type="entry name" value="HMA_dom"/>
</dbReference>
<dbReference type="Pfam" id="PF00403">
    <property type="entry name" value="HMA"/>
    <property type="match status" value="1"/>
</dbReference>
<protein>
    <submittedName>
        <fullName evidence="2">Copper chaperone</fullName>
    </submittedName>
</protein>